<name>A0A1H7HX12_9SPHN</name>
<dbReference type="STRING" id="1855283.SAMN05216382_0609"/>
<dbReference type="OrthoDB" id="7391925at2"/>
<protein>
    <recommendedName>
        <fullName evidence="4">Beta/Gamma crystallin</fullName>
    </recommendedName>
</protein>
<organism evidence="2 3">
    <name type="scientific">Sphingomonas palmae</name>
    <dbReference type="NCBI Taxonomy" id="1855283"/>
    <lineage>
        <taxon>Bacteria</taxon>
        <taxon>Pseudomonadati</taxon>
        <taxon>Pseudomonadota</taxon>
        <taxon>Alphaproteobacteria</taxon>
        <taxon>Sphingomonadales</taxon>
        <taxon>Sphingomonadaceae</taxon>
        <taxon>Sphingomonas</taxon>
    </lineage>
</organism>
<proteinExistence type="predicted"/>
<accession>A0A1H7HX12</accession>
<sequence>MRYAALACCLVLLAAPGAAHDRNTVPEATPTGPARNCVPITQLRDSLVRSDRVVDFRTTGGRDRYYRVTLPQSCPGLGFERRFSYATSIGQLCAQDIITVLYQGSGPTRGASCGLAPLQPVTIARAR</sequence>
<reference evidence="3" key="1">
    <citation type="submission" date="2016-10" db="EMBL/GenBank/DDBJ databases">
        <authorList>
            <person name="Varghese N."/>
            <person name="Submissions S."/>
        </authorList>
    </citation>
    <scope>NUCLEOTIDE SEQUENCE [LARGE SCALE GENOMIC DNA]</scope>
    <source>
        <strain evidence="3">JS21-1</strain>
    </source>
</reference>
<evidence type="ECO:0000256" key="1">
    <source>
        <dbReference type="SAM" id="SignalP"/>
    </source>
</evidence>
<keyword evidence="3" id="KW-1185">Reference proteome</keyword>
<dbReference type="Proteomes" id="UP000199214">
    <property type="component" value="Unassembled WGS sequence"/>
</dbReference>
<keyword evidence="1" id="KW-0732">Signal</keyword>
<feature type="signal peptide" evidence="1">
    <location>
        <begin position="1"/>
        <end position="19"/>
    </location>
</feature>
<evidence type="ECO:0000313" key="2">
    <source>
        <dbReference type="EMBL" id="SEK54142.1"/>
    </source>
</evidence>
<dbReference type="EMBL" id="FNZZ01000001">
    <property type="protein sequence ID" value="SEK54142.1"/>
    <property type="molecule type" value="Genomic_DNA"/>
</dbReference>
<gene>
    <name evidence="2" type="ORF">SAMN05216382_0609</name>
</gene>
<evidence type="ECO:0008006" key="4">
    <source>
        <dbReference type="Google" id="ProtNLM"/>
    </source>
</evidence>
<evidence type="ECO:0000313" key="3">
    <source>
        <dbReference type="Proteomes" id="UP000199214"/>
    </source>
</evidence>
<dbReference type="RefSeq" id="WP_093003119.1">
    <property type="nucleotide sequence ID" value="NZ_FNZZ01000001.1"/>
</dbReference>
<feature type="chain" id="PRO_5011502704" description="Beta/Gamma crystallin" evidence="1">
    <location>
        <begin position="20"/>
        <end position="127"/>
    </location>
</feature>
<dbReference type="AlphaFoldDB" id="A0A1H7HX12"/>